<proteinExistence type="predicted"/>
<protein>
    <submittedName>
        <fullName evidence="2">Putative enzyme involved in biosynthesis of extracellular polysaccharides</fullName>
    </submittedName>
</protein>
<sequence length="96" mass="11478">MINVGFYYRVKKGHEKEFEQTFSSVLEYLKSSYPGFRDAKLYRSVTDPQEYLIYSEWDDLDTFRKFISSQAYRDTTSYGKNILEGRPTHRVLQLVE</sequence>
<dbReference type="EMBL" id="JH597761">
    <property type="protein sequence ID" value="EHP70975.1"/>
    <property type="molecule type" value="Genomic_DNA"/>
</dbReference>
<dbReference type="OrthoDB" id="8690at2157"/>
<dbReference type="eggNOG" id="arCOG05403">
    <property type="taxonomic scope" value="Archaea"/>
</dbReference>
<dbReference type="AlphaFoldDB" id="H2C480"/>
<dbReference type="Gene3D" id="3.30.70.100">
    <property type="match status" value="1"/>
</dbReference>
<dbReference type="Proteomes" id="UP000003980">
    <property type="component" value="Unassembled WGS sequence"/>
</dbReference>
<dbReference type="SUPFAM" id="SSF54909">
    <property type="entry name" value="Dimeric alpha+beta barrel"/>
    <property type="match status" value="1"/>
</dbReference>
<dbReference type="PROSITE" id="PS51725">
    <property type="entry name" value="ABM"/>
    <property type="match status" value="1"/>
</dbReference>
<name>H2C480_9CREN</name>
<dbReference type="InterPro" id="IPR007138">
    <property type="entry name" value="ABM_dom"/>
</dbReference>
<evidence type="ECO:0000259" key="1">
    <source>
        <dbReference type="PROSITE" id="PS51725"/>
    </source>
</evidence>
<reference evidence="2 3" key="1">
    <citation type="submission" date="2012-01" db="EMBL/GenBank/DDBJ databases">
        <title>Improved High-Quality Draft sequence of Metallosphaera yellowstonensis MK1.</title>
        <authorList>
            <consortium name="US DOE Joint Genome Institute"/>
            <person name="Lucas S."/>
            <person name="Han J."/>
            <person name="Cheng J.-F."/>
            <person name="Goodwin L."/>
            <person name="Pitluck S."/>
            <person name="Peters L."/>
            <person name="Teshima H."/>
            <person name="Detter J.C."/>
            <person name="Han C."/>
            <person name="Tapia R."/>
            <person name="Land M."/>
            <person name="Hauser L."/>
            <person name="Kyrpides N."/>
            <person name="Kozubal M."/>
            <person name="Macur R.E."/>
            <person name="Jay Z."/>
            <person name="Inskeep W."/>
            <person name="Woyke T."/>
        </authorList>
    </citation>
    <scope>NUCLEOTIDE SEQUENCE [LARGE SCALE GENOMIC DNA]</scope>
    <source>
        <strain evidence="2 3">MK1</strain>
    </source>
</reference>
<feature type="domain" description="ABM" evidence="1">
    <location>
        <begin position="2"/>
        <end position="91"/>
    </location>
</feature>
<dbReference type="InterPro" id="IPR011008">
    <property type="entry name" value="Dimeric_a/b-barrel"/>
</dbReference>
<accession>H2C480</accession>
<dbReference type="PANTHER" id="PTHR34474:SF2">
    <property type="entry name" value="SIGNAL TRANSDUCTION PROTEIN TRAP"/>
    <property type="match status" value="1"/>
</dbReference>
<dbReference type="RefSeq" id="WP_009071989.1">
    <property type="nucleotide sequence ID" value="NZ_JH597761.1"/>
</dbReference>
<evidence type="ECO:0000313" key="2">
    <source>
        <dbReference type="EMBL" id="EHP70975.1"/>
    </source>
</evidence>
<dbReference type="Pfam" id="PF03992">
    <property type="entry name" value="ABM"/>
    <property type="match status" value="1"/>
</dbReference>
<dbReference type="PANTHER" id="PTHR34474">
    <property type="entry name" value="SIGNAL TRANSDUCTION PROTEIN TRAP"/>
    <property type="match status" value="1"/>
</dbReference>
<evidence type="ECO:0000313" key="3">
    <source>
        <dbReference type="Proteomes" id="UP000003980"/>
    </source>
</evidence>
<organism evidence="2 3">
    <name type="scientific">Metallosphaera yellowstonensis MK1</name>
    <dbReference type="NCBI Taxonomy" id="671065"/>
    <lineage>
        <taxon>Archaea</taxon>
        <taxon>Thermoproteota</taxon>
        <taxon>Thermoprotei</taxon>
        <taxon>Sulfolobales</taxon>
        <taxon>Sulfolobaceae</taxon>
        <taxon>Metallosphaera</taxon>
    </lineage>
</organism>
<gene>
    <name evidence="2" type="ORF">MetMK1DRAFT_00014790</name>
</gene>
<dbReference type="InterPro" id="IPR050404">
    <property type="entry name" value="Heme-degrading_MO"/>
</dbReference>
<keyword evidence="3" id="KW-1185">Reference proteome</keyword>
<dbReference type="HOGENOM" id="CLU_182726_0_0_2"/>
<dbReference type="STRING" id="671065.MetMK1DRAFT_00014790"/>